<evidence type="ECO:0000313" key="2">
    <source>
        <dbReference type="EMBL" id="GAA4417326.1"/>
    </source>
</evidence>
<reference evidence="3" key="1">
    <citation type="journal article" date="2019" name="Int. J. Syst. Evol. Microbiol.">
        <title>The Global Catalogue of Microorganisms (GCM) 10K type strain sequencing project: providing services to taxonomists for standard genome sequencing and annotation.</title>
        <authorList>
            <consortium name="The Broad Institute Genomics Platform"/>
            <consortium name="The Broad Institute Genome Sequencing Center for Infectious Disease"/>
            <person name="Wu L."/>
            <person name="Ma J."/>
        </authorList>
    </citation>
    <scope>NUCLEOTIDE SEQUENCE [LARGE SCALE GENOMIC DNA]</scope>
    <source>
        <strain evidence="3">JCM 31890</strain>
    </source>
</reference>
<accession>A0ABP8KV29</accession>
<proteinExistence type="predicted"/>
<sequence length="171" mass="17740">MIAGCAWFSSTSAQNRPETTEPPSRAGSAPSAASAASASGAPTAPAAPLSCPATPADTTHRHLIGEWTAQLGSGADAAATTLTLVQHPELAHSVRGHLQRGPLRVLLSGDVEDGDLTLEESENGTNISATWIGRVVDGRCGQEIRGTWTHPSSSRTLAFVLRKRLPAAGQW</sequence>
<gene>
    <name evidence="2" type="ORF">GCM10023090_00700</name>
</gene>
<name>A0ABP8KV29_9BURK</name>
<keyword evidence="3" id="KW-1185">Reference proteome</keyword>
<comment type="caution">
    <text evidence="2">The sequence shown here is derived from an EMBL/GenBank/DDBJ whole genome shotgun (WGS) entry which is preliminary data.</text>
</comment>
<dbReference type="EMBL" id="BAABEX010000001">
    <property type="protein sequence ID" value="GAA4417326.1"/>
    <property type="molecule type" value="Genomic_DNA"/>
</dbReference>
<feature type="compositionally biased region" description="Low complexity" evidence="1">
    <location>
        <begin position="22"/>
        <end position="48"/>
    </location>
</feature>
<evidence type="ECO:0000256" key="1">
    <source>
        <dbReference type="SAM" id="MobiDB-lite"/>
    </source>
</evidence>
<protein>
    <submittedName>
        <fullName evidence="2">Uncharacterized protein</fullName>
    </submittedName>
</protein>
<dbReference type="Proteomes" id="UP001501788">
    <property type="component" value="Unassembled WGS sequence"/>
</dbReference>
<organism evidence="2 3">
    <name type="scientific">Acidovorax lacteus</name>
    <dbReference type="NCBI Taxonomy" id="1924988"/>
    <lineage>
        <taxon>Bacteria</taxon>
        <taxon>Pseudomonadati</taxon>
        <taxon>Pseudomonadota</taxon>
        <taxon>Betaproteobacteria</taxon>
        <taxon>Burkholderiales</taxon>
        <taxon>Comamonadaceae</taxon>
        <taxon>Acidovorax</taxon>
    </lineage>
</organism>
<feature type="region of interest" description="Disordered" evidence="1">
    <location>
        <begin position="9"/>
        <end position="54"/>
    </location>
</feature>
<evidence type="ECO:0000313" key="3">
    <source>
        <dbReference type="Proteomes" id="UP001501788"/>
    </source>
</evidence>